<protein>
    <submittedName>
        <fullName evidence="2">Uncharacterized protein</fullName>
    </submittedName>
</protein>
<keyword evidence="3" id="KW-1185">Reference proteome</keyword>
<name>E3N4C3_CAERE</name>
<dbReference type="AlphaFoldDB" id="E3N4C3"/>
<dbReference type="Proteomes" id="UP000008281">
    <property type="component" value="Unassembled WGS sequence"/>
</dbReference>
<gene>
    <name evidence="2" type="ORF">CRE_23660</name>
</gene>
<evidence type="ECO:0000256" key="1">
    <source>
        <dbReference type="SAM" id="MobiDB-lite"/>
    </source>
</evidence>
<feature type="region of interest" description="Disordered" evidence="1">
    <location>
        <begin position="168"/>
        <end position="198"/>
    </location>
</feature>
<sequence>MVPPVRRRPKVPRRRAYAVNAIVYRKAEHGSPENFILTHPFPREYFTALVAGKSFHKTIDVIKRSKDPIVQKLYDAQYNFINCLQQEMECTEKTAETTEVFLSELEEAWQTQLPFSQDAYTAESYADGLRRAKYATRERDVNRERMFKETGREYKPNEEEKIERQYQEQVSAERERNKKREKSFRGHLPKNRQRNIKEEKQEELKHLLKKTLHLLVKCPRCGVHMGLAEFTSVKYDD</sequence>
<evidence type="ECO:0000313" key="3">
    <source>
        <dbReference type="Proteomes" id="UP000008281"/>
    </source>
</evidence>
<dbReference type="HOGENOM" id="CLU_1171564_0_0_1"/>
<dbReference type="EMBL" id="DS268524">
    <property type="protein sequence ID" value="EFO85391.1"/>
    <property type="molecule type" value="Genomic_DNA"/>
</dbReference>
<reference evidence="2" key="1">
    <citation type="submission" date="2007-07" db="EMBL/GenBank/DDBJ databases">
        <title>PCAP assembly of the Caenorhabditis remanei genome.</title>
        <authorList>
            <consortium name="The Caenorhabditis remanei Sequencing Consortium"/>
            <person name="Wilson R.K."/>
        </authorList>
    </citation>
    <scope>NUCLEOTIDE SEQUENCE [LARGE SCALE GENOMIC DNA]</scope>
    <source>
        <strain evidence="2">PB4641</strain>
    </source>
</reference>
<evidence type="ECO:0000313" key="2">
    <source>
        <dbReference type="EMBL" id="EFO85391.1"/>
    </source>
</evidence>
<feature type="compositionally biased region" description="Basic residues" evidence="1">
    <location>
        <begin position="179"/>
        <end position="194"/>
    </location>
</feature>
<proteinExistence type="predicted"/>
<feature type="compositionally biased region" description="Basic and acidic residues" evidence="1">
    <location>
        <begin position="168"/>
        <end position="178"/>
    </location>
</feature>
<accession>E3N4C3</accession>
<organism evidence="3">
    <name type="scientific">Caenorhabditis remanei</name>
    <name type="common">Caenorhabditis vulgaris</name>
    <dbReference type="NCBI Taxonomy" id="31234"/>
    <lineage>
        <taxon>Eukaryota</taxon>
        <taxon>Metazoa</taxon>
        <taxon>Ecdysozoa</taxon>
        <taxon>Nematoda</taxon>
        <taxon>Chromadorea</taxon>
        <taxon>Rhabditida</taxon>
        <taxon>Rhabditina</taxon>
        <taxon>Rhabditomorpha</taxon>
        <taxon>Rhabditoidea</taxon>
        <taxon>Rhabditidae</taxon>
        <taxon>Peloderinae</taxon>
        <taxon>Caenorhabditis</taxon>
    </lineage>
</organism>